<dbReference type="EMBL" id="CAFZ01000956">
    <property type="protein sequence ID" value="CCA76734.1"/>
    <property type="molecule type" value="Genomic_DNA"/>
</dbReference>
<comment type="caution">
    <text evidence="2">The sequence shown here is derived from an EMBL/GenBank/DDBJ whole genome shotgun (WGS) entry which is preliminary data.</text>
</comment>
<reference evidence="2 3" key="1">
    <citation type="journal article" date="2011" name="PLoS Pathog.">
        <title>Endophytic Life Strategies Decoded by Genome and Transcriptome Analyses of the Mutualistic Root Symbiont Piriformospora indica.</title>
        <authorList>
            <person name="Zuccaro A."/>
            <person name="Lahrmann U."/>
            <person name="Guldener U."/>
            <person name="Langen G."/>
            <person name="Pfiffi S."/>
            <person name="Biedenkopf D."/>
            <person name="Wong P."/>
            <person name="Samans B."/>
            <person name="Grimm C."/>
            <person name="Basiewicz M."/>
            <person name="Murat C."/>
            <person name="Martin F."/>
            <person name="Kogel K.H."/>
        </authorList>
    </citation>
    <scope>NUCLEOTIDE SEQUENCE [LARGE SCALE GENOMIC DNA]</scope>
    <source>
        <strain evidence="2 3">DSM 11827</strain>
    </source>
</reference>
<feature type="non-terminal residue" evidence="2">
    <location>
        <position position="1"/>
    </location>
</feature>
<dbReference type="HOGENOM" id="CLU_000288_6_5_1"/>
<feature type="region of interest" description="Disordered" evidence="1">
    <location>
        <begin position="1"/>
        <end position="33"/>
    </location>
</feature>
<dbReference type="OrthoDB" id="3301752at2759"/>
<dbReference type="InParanoid" id="G4TZJ1"/>
<name>G4TZJ1_SERID</name>
<evidence type="ECO:0000313" key="2">
    <source>
        <dbReference type="EMBL" id="CCA76734.1"/>
    </source>
</evidence>
<organism evidence="2 3">
    <name type="scientific">Serendipita indica (strain DSM 11827)</name>
    <name type="common">Root endophyte fungus</name>
    <name type="synonym">Piriformospora indica</name>
    <dbReference type="NCBI Taxonomy" id="1109443"/>
    <lineage>
        <taxon>Eukaryota</taxon>
        <taxon>Fungi</taxon>
        <taxon>Dikarya</taxon>
        <taxon>Basidiomycota</taxon>
        <taxon>Agaricomycotina</taxon>
        <taxon>Agaricomycetes</taxon>
        <taxon>Sebacinales</taxon>
        <taxon>Serendipitaceae</taxon>
        <taxon>Serendipita</taxon>
    </lineage>
</organism>
<proteinExistence type="predicted"/>
<gene>
    <name evidence="2" type="ORF">PIIN_10722</name>
</gene>
<evidence type="ECO:0000256" key="1">
    <source>
        <dbReference type="SAM" id="MobiDB-lite"/>
    </source>
</evidence>
<sequence>MSGQGTSKPKKKYRIVDPSGSSSSAHNQTSKRGQVYNTANVGLDVLANIAEGSDILAPLKAACKTTQSILGVVQAIENNQQEWVDLIQRLKDYISALKERIALIEAYPVEGRAIDKAVRQPLVHYVEFLQTMHDTVINLQAKRDRKLGFLNHSAKMKIDAGEILKLNRDIEERHRHLIEALGVFTAVHVQVIEESAKS</sequence>
<keyword evidence="3" id="KW-1185">Reference proteome</keyword>
<protein>
    <submittedName>
        <fullName evidence="2">Uncharacterized protein</fullName>
    </submittedName>
</protein>
<dbReference type="AlphaFoldDB" id="G4TZJ1"/>
<feature type="compositionally biased region" description="Polar residues" evidence="1">
    <location>
        <begin position="19"/>
        <end position="33"/>
    </location>
</feature>
<dbReference type="Proteomes" id="UP000007148">
    <property type="component" value="Unassembled WGS sequence"/>
</dbReference>
<accession>G4TZJ1</accession>
<evidence type="ECO:0000313" key="3">
    <source>
        <dbReference type="Proteomes" id="UP000007148"/>
    </source>
</evidence>